<reference evidence="1" key="1">
    <citation type="submission" date="2014-11" db="EMBL/GenBank/DDBJ databases">
        <authorList>
            <person name="Amaro Gonzalez C."/>
        </authorList>
    </citation>
    <scope>NUCLEOTIDE SEQUENCE</scope>
</reference>
<evidence type="ECO:0000313" key="1">
    <source>
        <dbReference type="EMBL" id="JAH50371.1"/>
    </source>
</evidence>
<dbReference type="EMBL" id="GBXM01058206">
    <property type="protein sequence ID" value="JAH50371.1"/>
    <property type="molecule type" value="Transcribed_RNA"/>
</dbReference>
<name>A0A0E9T9S7_ANGAN</name>
<protein>
    <submittedName>
        <fullName evidence="1">Uncharacterized protein</fullName>
    </submittedName>
</protein>
<accession>A0A0E9T9S7</accession>
<reference evidence="1" key="2">
    <citation type="journal article" date="2015" name="Fish Shellfish Immunol.">
        <title>Early steps in the European eel (Anguilla anguilla)-Vibrio vulnificus interaction in the gills: Role of the RtxA13 toxin.</title>
        <authorList>
            <person name="Callol A."/>
            <person name="Pajuelo D."/>
            <person name="Ebbesson L."/>
            <person name="Teles M."/>
            <person name="MacKenzie S."/>
            <person name="Amaro C."/>
        </authorList>
    </citation>
    <scope>NUCLEOTIDE SEQUENCE</scope>
</reference>
<dbReference type="AlphaFoldDB" id="A0A0E9T9S7"/>
<sequence length="46" mass="5308">MGLYSYVDTNDNMLCALSERVIISIIFNEGHHRCERSDACHNFCQT</sequence>
<organism evidence="1">
    <name type="scientific">Anguilla anguilla</name>
    <name type="common">European freshwater eel</name>
    <name type="synonym">Muraena anguilla</name>
    <dbReference type="NCBI Taxonomy" id="7936"/>
    <lineage>
        <taxon>Eukaryota</taxon>
        <taxon>Metazoa</taxon>
        <taxon>Chordata</taxon>
        <taxon>Craniata</taxon>
        <taxon>Vertebrata</taxon>
        <taxon>Euteleostomi</taxon>
        <taxon>Actinopterygii</taxon>
        <taxon>Neopterygii</taxon>
        <taxon>Teleostei</taxon>
        <taxon>Anguilliformes</taxon>
        <taxon>Anguillidae</taxon>
        <taxon>Anguilla</taxon>
    </lineage>
</organism>
<proteinExistence type="predicted"/>